<evidence type="ECO:0000256" key="9">
    <source>
        <dbReference type="HAMAP-Rule" id="MF_00067"/>
    </source>
</evidence>
<dbReference type="EMBL" id="QBML01000011">
    <property type="protein sequence ID" value="PZO41457.1"/>
    <property type="molecule type" value="Genomic_DNA"/>
</dbReference>
<evidence type="ECO:0000256" key="8">
    <source>
        <dbReference type="ARBA" id="ARBA00023277"/>
    </source>
</evidence>
<dbReference type="UniPathway" id="UPA00041">
    <property type="reaction ID" value="UER00436"/>
</dbReference>
<sequence>MNPPTDPTLEDSLQDSLDPLKRSPNSSKHEKIVQSRLLASAELKHQVSKHCLKEILAAAELIAESLRSGGKLLLCGNGGSAADCQHIAAELVNWLTKDFERPGLAAIALTTDTSFITAHANDCAFESVFARQVQAIGKSGDVLLGISTSGNSANVMQAVVLAKSLGIGAIALTGSGGKLMQLADVTIAVPSTNTQHIQESHLSIEHILCELVECLLFPERDEISTAANTKFI</sequence>
<comment type="similarity">
    <text evidence="3 9">Belongs to the SIS family. GmhA subfamily.</text>
</comment>
<dbReference type="SUPFAM" id="SSF53697">
    <property type="entry name" value="SIS domain"/>
    <property type="match status" value="1"/>
</dbReference>
<evidence type="ECO:0000256" key="4">
    <source>
        <dbReference type="ARBA" id="ARBA00022490"/>
    </source>
</evidence>
<comment type="cofactor">
    <cofactor evidence="9">
        <name>Zn(2+)</name>
        <dbReference type="ChEBI" id="CHEBI:29105"/>
    </cofactor>
    <text evidence="9">Binds 1 zinc ion per subunit.</text>
</comment>
<feature type="binding site" evidence="9">
    <location>
        <position position="152"/>
    </location>
    <ligand>
        <name>substrate</name>
    </ligand>
</feature>
<keyword evidence="5 9" id="KW-0479">Metal-binding</keyword>
<evidence type="ECO:0000256" key="2">
    <source>
        <dbReference type="ARBA" id="ARBA00004496"/>
    </source>
</evidence>
<evidence type="ECO:0000313" key="12">
    <source>
        <dbReference type="EMBL" id="PZO41457.1"/>
    </source>
</evidence>
<feature type="region of interest" description="Disordered" evidence="10">
    <location>
        <begin position="1"/>
        <end position="28"/>
    </location>
</feature>
<keyword evidence="7 9" id="KW-0413">Isomerase</keyword>
<keyword evidence="4 9" id="KW-0963">Cytoplasm</keyword>
<comment type="miscellaneous">
    <text evidence="9">The reaction produces a racemic mixture of D-glycero-alpha-D-manno-heptose 7-phosphate and D-glycero-beta-D-manno-heptose 7-phosphate.</text>
</comment>
<comment type="function">
    <text evidence="9">Catalyzes the isomerization of sedoheptulose 7-phosphate in D-glycero-D-manno-heptose 7-phosphate.</text>
</comment>
<reference evidence="12 13" key="1">
    <citation type="submission" date="2018-04" db="EMBL/GenBank/DDBJ databases">
        <authorList>
            <person name="Go L.Y."/>
            <person name="Mitchell J.A."/>
        </authorList>
    </citation>
    <scope>NUCLEOTIDE SEQUENCE [LARGE SCALE GENOMIC DNA]</scope>
    <source>
        <strain evidence="12">ULC066bin1</strain>
    </source>
</reference>
<gene>
    <name evidence="9" type="primary">gmhA</name>
    <name evidence="12" type="ORF">DCF19_09645</name>
</gene>
<evidence type="ECO:0000259" key="11">
    <source>
        <dbReference type="PROSITE" id="PS51464"/>
    </source>
</evidence>
<dbReference type="GO" id="GO:2001061">
    <property type="term" value="P:D-glycero-D-manno-heptose 7-phosphate biosynthetic process"/>
    <property type="evidence" value="ECO:0007669"/>
    <property type="project" value="UniProtKB-UniPathway"/>
</dbReference>
<evidence type="ECO:0000256" key="6">
    <source>
        <dbReference type="ARBA" id="ARBA00022833"/>
    </source>
</evidence>
<reference evidence="12 13" key="2">
    <citation type="submission" date="2018-06" db="EMBL/GenBank/DDBJ databases">
        <title>Metagenomic assembly of (sub)arctic Cyanobacteria and their associated microbiome from non-axenic cultures.</title>
        <authorList>
            <person name="Baurain D."/>
        </authorList>
    </citation>
    <scope>NUCLEOTIDE SEQUENCE [LARGE SCALE GENOMIC DNA]</scope>
    <source>
        <strain evidence="12">ULC066bin1</strain>
    </source>
</reference>
<feature type="binding site" evidence="9">
    <location>
        <position position="86"/>
    </location>
    <ligand>
        <name>Zn(2+)</name>
        <dbReference type="ChEBI" id="CHEBI:29105"/>
    </ligand>
</feature>
<dbReference type="GO" id="GO:0097367">
    <property type="term" value="F:carbohydrate derivative binding"/>
    <property type="evidence" value="ECO:0007669"/>
    <property type="project" value="InterPro"/>
</dbReference>
<dbReference type="InterPro" id="IPR035461">
    <property type="entry name" value="GmhA/DiaA"/>
</dbReference>
<evidence type="ECO:0000256" key="1">
    <source>
        <dbReference type="ARBA" id="ARBA00000348"/>
    </source>
</evidence>
<feature type="binding site" evidence="9">
    <location>
        <position position="198"/>
    </location>
    <ligand>
        <name>substrate</name>
    </ligand>
</feature>
<feature type="binding site" evidence="9">
    <location>
        <begin position="77"/>
        <end position="79"/>
    </location>
    <ligand>
        <name>substrate</name>
    </ligand>
</feature>
<dbReference type="PANTHER" id="PTHR30390:SF6">
    <property type="entry name" value="DNAA INITIATOR-ASSOCIATING PROTEIN DIAA"/>
    <property type="match status" value="1"/>
</dbReference>
<dbReference type="EC" id="5.3.1.28" evidence="9"/>
<accession>A0A2W4WE39</accession>
<dbReference type="Pfam" id="PF13580">
    <property type="entry name" value="SIS_2"/>
    <property type="match status" value="1"/>
</dbReference>
<name>A0A2W4WE39_9CYAN</name>
<dbReference type="InterPro" id="IPR004515">
    <property type="entry name" value="Phosphoheptose_Isoase"/>
</dbReference>
<evidence type="ECO:0000256" key="7">
    <source>
        <dbReference type="ARBA" id="ARBA00023235"/>
    </source>
</evidence>
<dbReference type="InterPro" id="IPR001347">
    <property type="entry name" value="SIS_dom"/>
</dbReference>
<evidence type="ECO:0000256" key="3">
    <source>
        <dbReference type="ARBA" id="ARBA00009894"/>
    </source>
</evidence>
<dbReference type="AlphaFoldDB" id="A0A2W4WE39"/>
<keyword evidence="8 9" id="KW-0119">Carbohydrate metabolism</keyword>
<proteinExistence type="inferred from homology"/>
<comment type="catalytic activity">
    <reaction evidence="1 9">
        <text>2 D-sedoheptulose 7-phosphate = D-glycero-alpha-D-manno-heptose 7-phosphate + D-glycero-beta-D-manno-heptose 7-phosphate</text>
        <dbReference type="Rhea" id="RHEA:27489"/>
        <dbReference type="ChEBI" id="CHEBI:57483"/>
        <dbReference type="ChEBI" id="CHEBI:60203"/>
        <dbReference type="ChEBI" id="CHEBI:60204"/>
        <dbReference type="EC" id="5.3.1.28"/>
    </reaction>
</comment>
<evidence type="ECO:0000313" key="13">
    <source>
        <dbReference type="Proteomes" id="UP000249467"/>
    </source>
</evidence>
<comment type="caution">
    <text evidence="12">The sequence shown here is derived from an EMBL/GenBank/DDBJ whole genome shotgun (WGS) entry which is preliminary data.</text>
</comment>
<protein>
    <recommendedName>
        <fullName evidence="9">Phosphoheptose isomerase</fullName>
        <ecNumber evidence="9">5.3.1.28</ecNumber>
    </recommendedName>
    <alternativeName>
        <fullName evidence="9">Sedoheptulose 7-phosphate isomerase</fullName>
    </alternativeName>
</protein>
<comment type="subcellular location">
    <subcellularLocation>
        <location evidence="2 9">Cytoplasm</location>
    </subcellularLocation>
</comment>
<feature type="binding site" evidence="9">
    <location>
        <begin position="147"/>
        <end position="149"/>
    </location>
    <ligand>
        <name>substrate</name>
    </ligand>
</feature>
<dbReference type="GO" id="GO:0008270">
    <property type="term" value="F:zinc ion binding"/>
    <property type="evidence" value="ECO:0007669"/>
    <property type="project" value="UniProtKB-UniRule"/>
</dbReference>
<dbReference type="GO" id="GO:0005737">
    <property type="term" value="C:cytoplasm"/>
    <property type="evidence" value="ECO:0007669"/>
    <property type="project" value="UniProtKB-SubCell"/>
</dbReference>
<dbReference type="PROSITE" id="PS51464">
    <property type="entry name" value="SIS"/>
    <property type="match status" value="1"/>
</dbReference>
<evidence type="ECO:0000256" key="10">
    <source>
        <dbReference type="SAM" id="MobiDB-lite"/>
    </source>
</evidence>
<keyword evidence="6 9" id="KW-0862">Zinc</keyword>
<feature type="binding site" evidence="9">
    <location>
        <position position="90"/>
    </location>
    <ligand>
        <name>substrate</name>
    </ligand>
</feature>
<dbReference type="InterPro" id="IPR050099">
    <property type="entry name" value="SIS_GmhA/DiaA_subfam"/>
</dbReference>
<dbReference type="GO" id="GO:0008968">
    <property type="term" value="F:D-sedoheptulose 7-phosphate isomerase activity"/>
    <property type="evidence" value="ECO:0007669"/>
    <property type="project" value="UniProtKB-UniRule"/>
</dbReference>
<feature type="binding site" evidence="9">
    <location>
        <position position="198"/>
    </location>
    <ligand>
        <name>Zn(2+)</name>
        <dbReference type="ChEBI" id="CHEBI:29105"/>
    </ligand>
</feature>
<dbReference type="CDD" id="cd05006">
    <property type="entry name" value="SIS_GmhA"/>
    <property type="match status" value="1"/>
</dbReference>
<comment type="pathway">
    <text evidence="9">Carbohydrate biosynthesis; D-glycero-D-manno-heptose 7-phosphate biosynthesis; D-glycero-alpha-D-manno-heptose 7-phosphate and D-glycero-beta-D-manno-heptose 7-phosphate from sedoheptulose 7-phosphate: step 1/1.</text>
</comment>
<feature type="domain" description="SIS" evidence="11">
    <location>
        <begin position="62"/>
        <end position="222"/>
    </location>
</feature>
<dbReference type="Proteomes" id="UP000249467">
    <property type="component" value="Unassembled WGS sequence"/>
</dbReference>
<dbReference type="Gene3D" id="3.40.50.10490">
    <property type="entry name" value="Glucose-6-phosphate isomerase like protein, domain 1"/>
    <property type="match status" value="1"/>
</dbReference>
<dbReference type="PANTHER" id="PTHR30390">
    <property type="entry name" value="SEDOHEPTULOSE 7-PHOSPHATE ISOMERASE / DNAA INITIATOR-ASSOCIATING FACTOR FOR REPLICATION INITIATION"/>
    <property type="match status" value="1"/>
</dbReference>
<feature type="binding site" evidence="9">
    <location>
        <position position="206"/>
    </location>
    <ligand>
        <name>Zn(2+)</name>
        <dbReference type="ChEBI" id="CHEBI:29105"/>
    </ligand>
</feature>
<feature type="binding site" evidence="9">
    <location>
        <begin position="121"/>
        <end position="122"/>
    </location>
    <ligand>
        <name>substrate</name>
    </ligand>
</feature>
<evidence type="ECO:0000256" key="5">
    <source>
        <dbReference type="ARBA" id="ARBA00022723"/>
    </source>
</evidence>
<dbReference type="HAMAP" id="MF_00067">
    <property type="entry name" value="GmhA"/>
    <property type="match status" value="1"/>
</dbReference>
<organism evidence="12 13">
    <name type="scientific">Pseudanabaena frigida</name>
    <dbReference type="NCBI Taxonomy" id="945775"/>
    <lineage>
        <taxon>Bacteria</taxon>
        <taxon>Bacillati</taxon>
        <taxon>Cyanobacteriota</taxon>
        <taxon>Cyanophyceae</taxon>
        <taxon>Pseudanabaenales</taxon>
        <taxon>Pseudanabaenaceae</taxon>
        <taxon>Pseudanabaena</taxon>
    </lineage>
</organism>
<dbReference type="InterPro" id="IPR046348">
    <property type="entry name" value="SIS_dom_sf"/>
</dbReference>
<dbReference type="GO" id="GO:0005975">
    <property type="term" value="P:carbohydrate metabolic process"/>
    <property type="evidence" value="ECO:0007669"/>
    <property type="project" value="UniProtKB-UniRule"/>
</dbReference>
<feature type="binding site" evidence="9">
    <location>
        <position position="90"/>
    </location>
    <ligand>
        <name>Zn(2+)</name>
        <dbReference type="ChEBI" id="CHEBI:29105"/>
    </ligand>
</feature>